<evidence type="ECO:0000313" key="2">
    <source>
        <dbReference type="Proteomes" id="UP001145114"/>
    </source>
</evidence>
<gene>
    <name evidence="1" type="ORF">EV182_004508</name>
</gene>
<proteinExistence type="predicted"/>
<dbReference type="Proteomes" id="UP001145114">
    <property type="component" value="Unassembled WGS sequence"/>
</dbReference>
<feature type="non-terminal residue" evidence="1">
    <location>
        <position position="1"/>
    </location>
</feature>
<sequence length="337" mass="37931">PPTAEPSKTPQISLPDTSLDSGSERKRKRSTSDSAGSSPNARVFGDQVSVGLSSWTDCINRKTLLVDKTESLLAVIKGDPSEIILRPRWFGKTLHLRTIEAFFNYSCIVGMRARKQWLFRGMNIHKVDPNFVDEHCGKYPDVRPATLDEFRDSMAQAIFTVTNAWRHAISDTSKVELNDSRDWLNQMKSNMRNNIDDSVKIPAELSSYLSRYCNAQCIVLVDEFDAPVTSAPKEIREEVKRYMRRLLSPLAKNNDNVRKFIMAGIDPVNLDTSGSGLNNCIWYPLHEDSDSSREGASSYQFAFGFTEEEVDALIGRVADKMGLVERQADQLRGAARK</sequence>
<organism evidence="1 2">
    <name type="scientific">Spiromyces aspiralis</name>
    <dbReference type="NCBI Taxonomy" id="68401"/>
    <lineage>
        <taxon>Eukaryota</taxon>
        <taxon>Fungi</taxon>
        <taxon>Fungi incertae sedis</taxon>
        <taxon>Zoopagomycota</taxon>
        <taxon>Kickxellomycotina</taxon>
        <taxon>Kickxellomycetes</taxon>
        <taxon>Kickxellales</taxon>
        <taxon>Kickxellaceae</taxon>
        <taxon>Spiromyces</taxon>
    </lineage>
</organism>
<feature type="non-terminal residue" evidence="1">
    <location>
        <position position="337"/>
    </location>
</feature>
<evidence type="ECO:0000313" key="1">
    <source>
        <dbReference type="EMBL" id="KAJ1673814.1"/>
    </source>
</evidence>
<comment type="caution">
    <text evidence="1">The sequence shown here is derived from an EMBL/GenBank/DDBJ whole genome shotgun (WGS) entry which is preliminary data.</text>
</comment>
<dbReference type="EMBL" id="JAMZIH010006537">
    <property type="protein sequence ID" value="KAJ1673814.1"/>
    <property type="molecule type" value="Genomic_DNA"/>
</dbReference>
<protein>
    <submittedName>
        <fullName evidence="1">Uncharacterized protein</fullName>
    </submittedName>
</protein>
<reference evidence="1" key="1">
    <citation type="submission" date="2022-06" db="EMBL/GenBank/DDBJ databases">
        <title>Phylogenomic reconstructions and comparative analyses of Kickxellomycotina fungi.</title>
        <authorList>
            <person name="Reynolds N.K."/>
            <person name="Stajich J.E."/>
            <person name="Barry K."/>
            <person name="Grigoriev I.V."/>
            <person name="Crous P."/>
            <person name="Smith M.E."/>
        </authorList>
    </citation>
    <scope>NUCLEOTIDE SEQUENCE</scope>
    <source>
        <strain evidence="1">RSA 2271</strain>
    </source>
</reference>
<keyword evidence="2" id="KW-1185">Reference proteome</keyword>
<accession>A0ACC1HB92</accession>
<name>A0ACC1HB92_9FUNG</name>